<gene>
    <name evidence="1" type="ORF">F511_03584</name>
</gene>
<dbReference type="EMBL" id="KQ989535">
    <property type="protein sequence ID" value="KZV54329.1"/>
    <property type="molecule type" value="Genomic_DNA"/>
</dbReference>
<organism evidence="1 2">
    <name type="scientific">Dorcoceras hygrometricum</name>
    <dbReference type="NCBI Taxonomy" id="472368"/>
    <lineage>
        <taxon>Eukaryota</taxon>
        <taxon>Viridiplantae</taxon>
        <taxon>Streptophyta</taxon>
        <taxon>Embryophyta</taxon>
        <taxon>Tracheophyta</taxon>
        <taxon>Spermatophyta</taxon>
        <taxon>Magnoliopsida</taxon>
        <taxon>eudicotyledons</taxon>
        <taxon>Gunneridae</taxon>
        <taxon>Pentapetalae</taxon>
        <taxon>asterids</taxon>
        <taxon>lamiids</taxon>
        <taxon>Lamiales</taxon>
        <taxon>Gesneriaceae</taxon>
        <taxon>Didymocarpoideae</taxon>
        <taxon>Trichosporeae</taxon>
        <taxon>Loxocarpinae</taxon>
        <taxon>Dorcoceras</taxon>
    </lineage>
</organism>
<name>A0A2Z7D703_9LAMI</name>
<reference evidence="1 2" key="1">
    <citation type="journal article" date="2015" name="Proc. Natl. Acad. Sci. U.S.A.">
        <title>The resurrection genome of Boea hygrometrica: A blueprint for survival of dehydration.</title>
        <authorList>
            <person name="Xiao L."/>
            <person name="Yang G."/>
            <person name="Zhang L."/>
            <person name="Yang X."/>
            <person name="Zhao S."/>
            <person name="Ji Z."/>
            <person name="Zhou Q."/>
            <person name="Hu M."/>
            <person name="Wang Y."/>
            <person name="Chen M."/>
            <person name="Xu Y."/>
            <person name="Jin H."/>
            <person name="Xiao X."/>
            <person name="Hu G."/>
            <person name="Bao F."/>
            <person name="Hu Y."/>
            <person name="Wan P."/>
            <person name="Li L."/>
            <person name="Deng X."/>
            <person name="Kuang T."/>
            <person name="Xiang C."/>
            <person name="Zhu J.K."/>
            <person name="Oliver M.J."/>
            <person name="He Y."/>
        </authorList>
    </citation>
    <scope>NUCLEOTIDE SEQUENCE [LARGE SCALE GENOMIC DNA]</scope>
    <source>
        <strain evidence="2">cv. XS01</strain>
    </source>
</reference>
<protein>
    <submittedName>
        <fullName evidence="1">Protein SUPPRESSOR OF npr1-1, CONSTITUTIVE 1-like</fullName>
    </submittedName>
</protein>
<dbReference type="AlphaFoldDB" id="A0A2Z7D703"/>
<evidence type="ECO:0000313" key="2">
    <source>
        <dbReference type="Proteomes" id="UP000250235"/>
    </source>
</evidence>
<accession>A0A2Z7D703</accession>
<sequence length="81" mass="9191">MLRYKDVTTPHAFWAHGGAPRRVKAHSKRGFAPAFQLGNDPMDRSDLIVDQDYDETTTMDLKPMFLGPVPDTGPLTWFKPM</sequence>
<proteinExistence type="predicted"/>
<keyword evidence="2" id="KW-1185">Reference proteome</keyword>
<evidence type="ECO:0000313" key="1">
    <source>
        <dbReference type="EMBL" id="KZV54329.1"/>
    </source>
</evidence>
<dbReference type="Proteomes" id="UP000250235">
    <property type="component" value="Unassembled WGS sequence"/>
</dbReference>